<accession>A0A645HRS0</accession>
<comment type="caution">
    <text evidence="1">The sequence shown here is derived from an EMBL/GenBank/DDBJ whole genome shotgun (WGS) entry which is preliminary data.</text>
</comment>
<sequence length="128" mass="14557">MRVRFVFMPEADSGVEETADDRLIPRVFAPRDFQRAVRLAFRRVERVDFIGVVDHDIDAEHPHQPRRAVHVELPSAGQEGPFSVAGKGVALNRDILDSGIGGVEVFRLFRPRSRLDGEISGDRFFRQF</sequence>
<reference evidence="1" key="1">
    <citation type="submission" date="2019-08" db="EMBL/GenBank/DDBJ databases">
        <authorList>
            <person name="Kucharzyk K."/>
            <person name="Murdoch R.W."/>
            <person name="Higgins S."/>
            <person name="Loffler F."/>
        </authorList>
    </citation>
    <scope>NUCLEOTIDE SEQUENCE</scope>
</reference>
<gene>
    <name evidence="1" type="ORF">SDC9_188839</name>
</gene>
<name>A0A645HRS0_9ZZZZ</name>
<evidence type="ECO:0000313" key="1">
    <source>
        <dbReference type="EMBL" id="MPN41296.1"/>
    </source>
</evidence>
<protein>
    <submittedName>
        <fullName evidence="1">Uncharacterized protein</fullName>
    </submittedName>
</protein>
<dbReference type="EMBL" id="VSSQ01098250">
    <property type="protein sequence ID" value="MPN41296.1"/>
    <property type="molecule type" value="Genomic_DNA"/>
</dbReference>
<proteinExistence type="predicted"/>
<dbReference type="AlphaFoldDB" id="A0A645HRS0"/>
<organism evidence="1">
    <name type="scientific">bioreactor metagenome</name>
    <dbReference type="NCBI Taxonomy" id="1076179"/>
    <lineage>
        <taxon>unclassified sequences</taxon>
        <taxon>metagenomes</taxon>
        <taxon>ecological metagenomes</taxon>
    </lineage>
</organism>